<feature type="binding site" evidence="4">
    <location>
        <position position="148"/>
    </location>
    <ligand>
        <name>Mn(2+)</name>
        <dbReference type="ChEBI" id="CHEBI:29035"/>
        <label>1</label>
    </ligand>
</feature>
<feature type="binding site" evidence="4">
    <location>
        <position position="123"/>
    </location>
    <ligand>
        <name>Mn(2+)</name>
        <dbReference type="ChEBI" id="CHEBI:29035"/>
        <label>1</label>
    </ligand>
</feature>
<evidence type="ECO:0000256" key="5">
    <source>
        <dbReference type="RuleBase" id="RU003684"/>
    </source>
</evidence>
<comment type="cofactor">
    <cofactor evidence="4">
        <name>Mn(2+)</name>
        <dbReference type="ChEBI" id="CHEBI:29035"/>
    </cofactor>
    <text evidence="4">Binds 2 manganese ions per subunit.</text>
</comment>
<dbReference type="InterPro" id="IPR020855">
    <property type="entry name" value="Ureohydrolase_Mn_BS"/>
</dbReference>
<evidence type="ECO:0000256" key="4">
    <source>
        <dbReference type="PIRSR" id="PIRSR036979-1"/>
    </source>
</evidence>
<comment type="similarity">
    <text evidence="1">Belongs to the arginase family. Agmatinase subfamily.</text>
</comment>
<evidence type="ECO:0000256" key="1">
    <source>
        <dbReference type="ARBA" id="ARBA00009227"/>
    </source>
</evidence>
<dbReference type="PANTHER" id="PTHR11358:SF26">
    <property type="entry name" value="GUANIDINO ACID HYDROLASE, MITOCHONDRIAL"/>
    <property type="match status" value="1"/>
</dbReference>
<evidence type="ECO:0000313" key="7">
    <source>
        <dbReference type="Proteomes" id="UP000563426"/>
    </source>
</evidence>
<proteinExistence type="inferred from homology"/>
<name>A0A7Y4KQH0_9BACT</name>
<dbReference type="SUPFAM" id="SSF52768">
    <property type="entry name" value="Arginase/deacetylase"/>
    <property type="match status" value="1"/>
</dbReference>
<dbReference type="PROSITE" id="PS51409">
    <property type="entry name" value="ARGINASE_2"/>
    <property type="match status" value="1"/>
</dbReference>
<dbReference type="Pfam" id="PF00491">
    <property type="entry name" value="Arginase"/>
    <property type="match status" value="1"/>
</dbReference>
<dbReference type="Gene3D" id="3.40.800.10">
    <property type="entry name" value="Ureohydrolase domain"/>
    <property type="match status" value="1"/>
</dbReference>
<dbReference type="PIRSF" id="PIRSF036979">
    <property type="entry name" value="Arginase"/>
    <property type="match status" value="1"/>
</dbReference>
<keyword evidence="2 4" id="KW-0479">Metal-binding</keyword>
<keyword evidence="3 5" id="KW-0378">Hydrolase</keyword>
<dbReference type="NCBIfam" id="TIGR01230">
    <property type="entry name" value="agmatinase"/>
    <property type="match status" value="1"/>
</dbReference>
<dbReference type="PANTHER" id="PTHR11358">
    <property type="entry name" value="ARGINASE/AGMATINASE"/>
    <property type="match status" value="1"/>
</dbReference>
<dbReference type="Proteomes" id="UP000563426">
    <property type="component" value="Unassembled WGS sequence"/>
</dbReference>
<dbReference type="GO" id="GO:0008783">
    <property type="term" value="F:agmatinase activity"/>
    <property type="evidence" value="ECO:0007669"/>
    <property type="project" value="UniProtKB-EC"/>
</dbReference>
<accession>A0A7Y4KQH0</accession>
<organism evidence="6 7">
    <name type="scientific">Corallococcus exercitus</name>
    <dbReference type="NCBI Taxonomy" id="2316736"/>
    <lineage>
        <taxon>Bacteria</taxon>
        <taxon>Pseudomonadati</taxon>
        <taxon>Myxococcota</taxon>
        <taxon>Myxococcia</taxon>
        <taxon>Myxococcales</taxon>
        <taxon>Cystobacterineae</taxon>
        <taxon>Myxococcaceae</taxon>
        <taxon>Corallococcus</taxon>
    </lineage>
</organism>
<gene>
    <name evidence="6" type="primary">speB</name>
    <name evidence="6" type="ORF">HMI49_33370</name>
</gene>
<keyword evidence="7" id="KW-1185">Reference proteome</keyword>
<reference evidence="6 7" key="1">
    <citation type="submission" date="2020-05" db="EMBL/GenBank/DDBJ databases">
        <authorList>
            <person name="Whitworth D."/>
        </authorList>
    </citation>
    <scope>NUCLEOTIDE SEQUENCE [LARGE SCALE GENOMIC DNA]</scope>
    <source>
        <strain evidence="6 7">AB043B</strain>
    </source>
</reference>
<dbReference type="AlphaFoldDB" id="A0A7Y4KQH0"/>
<protein>
    <submittedName>
        <fullName evidence="6">Agmatinase</fullName>
        <ecNumber evidence="6">3.5.3.11</ecNumber>
    </submittedName>
</protein>
<dbReference type="InterPro" id="IPR023696">
    <property type="entry name" value="Ureohydrolase_dom_sf"/>
</dbReference>
<evidence type="ECO:0000256" key="2">
    <source>
        <dbReference type="ARBA" id="ARBA00022723"/>
    </source>
</evidence>
<sequence length="305" mass="32539">MQQTLGEYLRHGQIPFLRLPLADFTRGDAVYDGASAVFIGVTYDGGTTYQPGARFAPYHVRRASASVELGRLSDEAPALKRALDGGNVPLPLLHAEGMRAAVEAEVTRIVSSGAAPFVVGGDHSVTLPVLRAVARKHGPIALVHVDAHSDMAEGSMLGEERHHGTTMRHALTEGLIARGQLHQIGIRHSGDPDLIREHASNEYRIDDVEDRGIAAILAEVRERVGQHPVYLTFDIDAVDPAFAPGTGTPVPGGLTSREALRLVRSLAGCRLVGMDVVEVLPSLDHAEVTSLLAAQLLLEAVALLP</sequence>
<dbReference type="InterPro" id="IPR005925">
    <property type="entry name" value="Agmatinase-rel"/>
</dbReference>
<keyword evidence="4" id="KW-0464">Manganese</keyword>
<dbReference type="GO" id="GO:0046872">
    <property type="term" value="F:metal ion binding"/>
    <property type="evidence" value="ECO:0007669"/>
    <property type="project" value="UniProtKB-KW"/>
</dbReference>
<feature type="binding site" evidence="4">
    <location>
        <position position="234"/>
    </location>
    <ligand>
        <name>Mn(2+)</name>
        <dbReference type="ChEBI" id="CHEBI:29035"/>
        <label>2</label>
    </ligand>
</feature>
<evidence type="ECO:0000313" key="6">
    <source>
        <dbReference type="EMBL" id="NOK38102.1"/>
    </source>
</evidence>
<dbReference type="RefSeq" id="WP_171437846.1">
    <property type="nucleotide sequence ID" value="NZ_JABFJV010000285.1"/>
</dbReference>
<feature type="binding site" evidence="4">
    <location>
        <position position="150"/>
    </location>
    <ligand>
        <name>Mn(2+)</name>
        <dbReference type="ChEBI" id="CHEBI:29035"/>
        <label>1</label>
    </ligand>
</feature>
<feature type="binding site" evidence="4">
    <location>
        <position position="146"/>
    </location>
    <ligand>
        <name>Mn(2+)</name>
        <dbReference type="ChEBI" id="CHEBI:29035"/>
        <label>1</label>
    </ligand>
</feature>
<dbReference type="EC" id="3.5.3.11" evidence="6"/>
<dbReference type="EMBL" id="JABFJV010000285">
    <property type="protein sequence ID" value="NOK38102.1"/>
    <property type="molecule type" value="Genomic_DNA"/>
</dbReference>
<evidence type="ECO:0000256" key="3">
    <source>
        <dbReference type="ARBA" id="ARBA00022801"/>
    </source>
</evidence>
<dbReference type="GO" id="GO:0033389">
    <property type="term" value="P:putrescine biosynthetic process from arginine, via agmatine"/>
    <property type="evidence" value="ECO:0007669"/>
    <property type="project" value="TreeGrafter"/>
</dbReference>
<dbReference type="InterPro" id="IPR006035">
    <property type="entry name" value="Ureohydrolase"/>
</dbReference>
<comment type="caution">
    <text evidence="6">The sequence shown here is derived from an EMBL/GenBank/DDBJ whole genome shotgun (WGS) entry which is preliminary data.</text>
</comment>
<dbReference type="PROSITE" id="PS01053">
    <property type="entry name" value="ARGINASE_1"/>
    <property type="match status" value="1"/>
</dbReference>
<feature type="binding site" evidence="4">
    <location>
        <position position="236"/>
    </location>
    <ligand>
        <name>Mn(2+)</name>
        <dbReference type="ChEBI" id="CHEBI:29035"/>
        <label>1</label>
    </ligand>
</feature>